<feature type="domain" description="Mur ligase central" evidence="5">
    <location>
        <begin position="112"/>
        <end position="336"/>
    </location>
</feature>
<feature type="modified residue" description="N6-carboxylysine" evidence="2">
    <location>
        <position position="228"/>
    </location>
</feature>
<feature type="binding site" evidence="2">
    <location>
        <begin position="114"/>
        <end position="120"/>
    </location>
    <ligand>
        <name>ATP</name>
        <dbReference type="ChEBI" id="CHEBI:30616"/>
    </ligand>
</feature>
<feature type="binding site" evidence="2">
    <location>
        <position position="188"/>
    </location>
    <ligand>
        <name>UDP-N-acetyl-alpha-D-muramoyl-L-alanyl-D-glutamate</name>
        <dbReference type="ChEBI" id="CHEBI:83900"/>
    </ligand>
</feature>
<dbReference type="PANTHER" id="PTHR23135:SF4">
    <property type="entry name" value="UDP-N-ACETYLMURAMOYL-L-ALANYL-D-GLUTAMATE--2,6-DIAMINOPIMELATE LIGASE MURE HOMOLOG, CHLOROPLASTIC"/>
    <property type="match status" value="1"/>
</dbReference>
<proteinExistence type="inferred from homology"/>
<evidence type="ECO:0000256" key="2">
    <source>
        <dbReference type="HAMAP-Rule" id="MF_00208"/>
    </source>
</evidence>
<dbReference type="HAMAP" id="MF_00208">
    <property type="entry name" value="MurE"/>
    <property type="match status" value="1"/>
</dbReference>
<sequence length="524" mass="55327">MTTSDFDPLAIAAAIRKLAPSAQLASDSRRIKLGDVFFAFAADAGDAGDGRSFIASAVEQGAALVVLDPAGFTWNDSWAVPYITVEKLKQHAGAIAHAFYAQPDAAMFTVGVTGTNGKTSSAVWLGHALSRGAEPAAVIGTLGVGLFRARGEVEYDVTGYTTPDAVLLARTLAGLRTQGAASLAIEVSSIGLEQGRVAGMHFDVALFTNLTRDHLDYHGTMEAYEAAKTRLFDWPGLKTAVVNLDDPMGLRLIAHLQAKAPAAAPSGDIPLIGYTLHDATARPDMPGVLMLRASQFRSSRNAGTEFHLECPLGVALVKTHLVGNFNISNALGVMGAMLAKGLGLRAAIEAVEALLPAPGRMQQVGGQDTPMIVIDYAHTPDALEKTLAALRPVATDRGGQLWCVFGCGGDRDPGKRPQMGKIAQMADHVLVTSDNPRSEDPHAIIEQIVAGMDRNNPASTVQTLDDRAAAILSAIKHAAKPDVILLAGKGHEPYQEIKGKKLPFSDTDHAQLALSARLTMMRTN</sequence>
<dbReference type="Pfam" id="PF08245">
    <property type="entry name" value="Mur_ligase_M"/>
    <property type="match status" value="1"/>
</dbReference>
<dbReference type="GO" id="GO:0005737">
    <property type="term" value="C:cytoplasm"/>
    <property type="evidence" value="ECO:0007669"/>
    <property type="project" value="UniProtKB-SubCell"/>
</dbReference>
<name>A0AA41L5J5_9BURK</name>
<feature type="binding site" evidence="2">
    <location>
        <position position="28"/>
    </location>
    <ligand>
        <name>UDP-N-acetyl-alpha-D-muramoyl-L-alanyl-D-glutamate</name>
        <dbReference type="ChEBI" id="CHEBI:83900"/>
    </ligand>
</feature>
<keyword evidence="2" id="KW-0067">ATP-binding</keyword>
<evidence type="ECO:0000259" key="5">
    <source>
        <dbReference type="Pfam" id="PF08245"/>
    </source>
</evidence>
<dbReference type="NCBIfam" id="TIGR01085">
    <property type="entry name" value="murE"/>
    <property type="match status" value="1"/>
</dbReference>
<dbReference type="InterPro" id="IPR004101">
    <property type="entry name" value="Mur_ligase_C"/>
</dbReference>
<dbReference type="Proteomes" id="UP001162889">
    <property type="component" value="Unassembled WGS sequence"/>
</dbReference>
<reference evidence="6" key="1">
    <citation type="submission" date="2021-07" db="EMBL/GenBank/DDBJ databases">
        <title>Characterization of violacein-producing bacteria and related species.</title>
        <authorList>
            <person name="Wilson H.S."/>
            <person name="De Leon M.E."/>
        </authorList>
    </citation>
    <scope>NUCLEOTIDE SEQUENCE</scope>
    <source>
        <strain evidence="6">HSC-15S17</strain>
    </source>
</reference>
<keyword evidence="2" id="KW-0963">Cytoplasm</keyword>
<keyword evidence="2 3" id="KW-0961">Cell wall biogenesis/degradation</keyword>
<keyword evidence="2 6" id="KW-0436">Ligase</keyword>
<comment type="catalytic activity">
    <reaction evidence="2">
        <text>UDP-N-acetyl-alpha-D-muramoyl-L-alanyl-D-glutamate + meso-2,6-diaminopimelate + ATP = UDP-N-acetyl-alpha-D-muramoyl-L-alanyl-gamma-D-glutamyl-meso-2,6-diaminopimelate + ADP + phosphate + H(+)</text>
        <dbReference type="Rhea" id="RHEA:23676"/>
        <dbReference type="ChEBI" id="CHEBI:15378"/>
        <dbReference type="ChEBI" id="CHEBI:30616"/>
        <dbReference type="ChEBI" id="CHEBI:43474"/>
        <dbReference type="ChEBI" id="CHEBI:57791"/>
        <dbReference type="ChEBI" id="CHEBI:83900"/>
        <dbReference type="ChEBI" id="CHEBI:83905"/>
        <dbReference type="ChEBI" id="CHEBI:456216"/>
        <dbReference type="EC" id="6.3.2.13"/>
    </reaction>
</comment>
<evidence type="ECO:0000259" key="4">
    <source>
        <dbReference type="Pfam" id="PF02875"/>
    </source>
</evidence>
<dbReference type="GO" id="GO:0000287">
    <property type="term" value="F:magnesium ion binding"/>
    <property type="evidence" value="ECO:0007669"/>
    <property type="project" value="UniProtKB-UniRule"/>
</dbReference>
<dbReference type="RefSeq" id="WP_217943068.1">
    <property type="nucleotide sequence ID" value="NZ_JAHTGR010000007.1"/>
</dbReference>
<keyword evidence="2" id="KW-0547">Nucleotide-binding</keyword>
<feature type="short sequence motif" description="Meso-diaminopimelate recognition motif" evidence="2">
    <location>
        <begin position="434"/>
        <end position="437"/>
    </location>
</feature>
<comment type="subcellular location">
    <subcellularLocation>
        <location evidence="2 3">Cytoplasm</location>
    </subcellularLocation>
</comment>
<evidence type="ECO:0000313" key="6">
    <source>
        <dbReference type="EMBL" id="MBV6322302.1"/>
    </source>
</evidence>
<dbReference type="Pfam" id="PF02875">
    <property type="entry name" value="Mur_ligase_C"/>
    <property type="match status" value="1"/>
</dbReference>
<feature type="binding site" evidence="2">
    <location>
        <begin position="434"/>
        <end position="437"/>
    </location>
    <ligand>
        <name>meso-2,6-diaminopimelate</name>
        <dbReference type="ChEBI" id="CHEBI:57791"/>
    </ligand>
</feature>
<dbReference type="EMBL" id="JAHTGR010000007">
    <property type="protein sequence ID" value="MBV6322302.1"/>
    <property type="molecule type" value="Genomic_DNA"/>
</dbReference>
<comment type="caution">
    <text evidence="2">Lacks conserved residue(s) required for the propagation of feature annotation.</text>
</comment>
<feature type="binding site" evidence="2">
    <location>
        <position position="194"/>
    </location>
    <ligand>
        <name>UDP-N-acetyl-alpha-D-muramoyl-L-alanyl-D-glutamate</name>
        <dbReference type="ChEBI" id="CHEBI:83900"/>
    </ligand>
</feature>
<keyword evidence="2 3" id="KW-0133">Cell shape</keyword>
<dbReference type="InterPro" id="IPR005761">
    <property type="entry name" value="UDP-N-AcMur-Glu-dNH2Pim_ligase"/>
</dbReference>
<accession>A0AA41L5J5</accession>
<comment type="caution">
    <text evidence="6">The sequence shown here is derived from an EMBL/GenBank/DDBJ whole genome shotgun (WGS) entry which is preliminary data.</text>
</comment>
<keyword evidence="2 3" id="KW-0131">Cell cycle</keyword>
<dbReference type="GO" id="GO:0071555">
    <property type="term" value="P:cell wall organization"/>
    <property type="evidence" value="ECO:0007669"/>
    <property type="project" value="UniProtKB-KW"/>
</dbReference>
<gene>
    <name evidence="2" type="primary">murE</name>
    <name evidence="6" type="ORF">KVP70_15240</name>
    <name evidence="7" type="ORF">L1274_005198</name>
</gene>
<comment type="PTM">
    <text evidence="2">Carboxylation is probably crucial for Mg(2+) binding and, consequently, for the gamma-phosphate positioning of ATP.</text>
</comment>
<keyword evidence="2 3" id="KW-0573">Peptidoglycan synthesis</keyword>
<dbReference type="AlphaFoldDB" id="A0AA41L5J5"/>
<dbReference type="GO" id="GO:0008765">
    <property type="term" value="F:UDP-N-acetylmuramoylalanyl-D-glutamate-2,6-diaminopimelate ligase activity"/>
    <property type="evidence" value="ECO:0007669"/>
    <property type="project" value="UniProtKB-UniRule"/>
</dbReference>
<keyword evidence="2 3" id="KW-0132">Cell division</keyword>
<feature type="domain" description="Mur ligase C-terminal" evidence="4">
    <location>
        <begin position="359"/>
        <end position="490"/>
    </location>
</feature>
<feature type="binding site" evidence="2">
    <location>
        <position position="492"/>
    </location>
    <ligand>
        <name>meso-2,6-diaminopimelate</name>
        <dbReference type="ChEBI" id="CHEBI:57791"/>
    </ligand>
</feature>
<evidence type="ECO:0000313" key="8">
    <source>
        <dbReference type="Proteomes" id="UP001155901"/>
    </source>
</evidence>
<dbReference type="InterPro" id="IPR013221">
    <property type="entry name" value="Mur_ligase_cen"/>
</dbReference>
<dbReference type="GO" id="GO:0009252">
    <property type="term" value="P:peptidoglycan biosynthetic process"/>
    <property type="evidence" value="ECO:0007669"/>
    <property type="project" value="UniProtKB-UniRule"/>
</dbReference>
<evidence type="ECO:0000256" key="1">
    <source>
        <dbReference type="ARBA" id="ARBA00005898"/>
    </source>
</evidence>
<organism evidence="6 8">
    <name type="scientific">Duganella violaceipulchra</name>
    <dbReference type="NCBI Taxonomy" id="2849652"/>
    <lineage>
        <taxon>Bacteria</taxon>
        <taxon>Pseudomonadati</taxon>
        <taxon>Pseudomonadota</taxon>
        <taxon>Betaproteobacteria</taxon>
        <taxon>Burkholderiales</taxon>
        <taxon>Oxalobacteraceae</taxon>
        <taxon>Telluria group</taxon>
        <taxon>Duganella</taxon>
    </lineage>
</organism>
<dbReference type="NCBIfam" id="NF001126">
    <property type="entry name" value="PRK00139.1-4"/>
    <property type="match status" value="1"/>
</dbReference>
<comment type="similarity">
    <text evidence="1 2">Belongs to the MurCDEF family. MurE subfamily.</text>
</comment>
<protein>
    <recommendedName>
        <fullName evidence="2">UDP-N-acetylmuramoyl-L-alanyl-D-glutamate--2,6-diaminopimelate ligase</fullName>
        <ecNumber evidence="2">6.3.2.13</ecNumber>
    </recommendedName>
    <alternativeName>
        <fullName evidence="2">Meso-A2pm-adding enzyme</fullName>
    </alternativeName>
    <alternativeName>
        <fullName evidence="2">Meso-diaminopimelate-adding enzyme</fullName>
    </alternativeName>
    <alternativeName>
        <fullName evidence="2">UDP-MurNAc-L-Ala-D-Glu:meso-diaminopimelate ligase</fullName>
    </alternativeName>
    <alternativeName>
        <fullName evidence="2">UDP-MurNAc-tripeptide synthetase</fullName>
    </alternativeName>
    <alternativeName>
        <fullName evidence="2">UDP-N-acetylmuramyl-tripeptide synthetase</fullName>
    </alternativeName>
</protein>
<feature type="binding site" evidence="2">
    <location>
        <position position="196"/>
    </location>
    <ligand>
        <name>UDP-N-acetyl-alpha-D-muramoyl-L-alanyl-D-glutamate</name>
        <dbReference type="ChEBI" id="CHEBI:83900"/>
    </ligand>
</feature>
<keyword evidence="9" id="KW-1185">Reference proteome</keyword>
<reference evidence="7" key="2">
    <citation type="submission" date="2022-03" db="EMBL/GenBank/DDBJ databases">
        <title>Genome Encyclopedia of Bacteria and Archaea VI: Functional Genomics of Type Strains.</title>
        <authorList>
            <person name="Whitman W."/>
        </authorList>
    </citation>
    <scope>NUCLEOTIDE SEQUENCE</scope>
    <source>
        <strain evidence="7">HSC-15S17</strain>
    </source>
</reference>
<dbReference type="EC" id="6.3.2.13" evidence="2"/>
<comment type="pathway">
    <text evidence="2 3">Cell wall biogenesis; peptidoglycan biosynthesis.</text>
</comment>
<dbReference type="Proteomes" id="UP001155901">
    <property type="component" value="Unassembled WGS sequence"/>
</dbReference>
<keyword evidence="2" id="KW-0460">Magnesium</keyword>
<dbReference type="EMBL" id="JALJZU010000011">
    <property type="protein sequence ID" value="MCP2011449.1"/>
    <property type="molecule type" value="Genomic_DNA"/>
</dbReference>
<evidence type="ECO:0000313" key="9">
    <source>
        <dbReference type="Proteomes" id="UP001162889"/>
    </source>
</evidence>
<comment type="function">
    <text evidence="2">Catalyzes the addition of meso-diaminopimelic acid to the nucleotide precursor UDP-N-acetylmuramoyl-L-alanyl-D-glutamate (UMAG) in the biosynthesis of bacterial cell-wall peptidoglycan.</text>
</comment>
<feature type="binding site" evidence="2">
    <location>
        <begin position="161"/>
        <end position="162"/>
    </location>
    <ligand>
        <name>UDP-N-acetyl-alpha-D-muramoyl-L-alanyl-D-glutamate</name>
        <dbReference type="ChEBI" id="CHEBI:83900"/>
    </ligand>
</feature>
<evidence type="ECO:0000313" key="7">
    <source>
        <dbReference type="EMBL" id="MCP2011449.1"/>
    </source>
</evidence>
<dbReference type="PANTHER" id="PTHR23135">
    <property type="entry name" value="MUR LIGASE FAMILY MEMBER"/>
    <property type="match status" value="1"/>
</dbReference>
<evidence type="ECO:0000256" key="3">
    <source>
        <dbReference type="RuleBase" id="RU004135"/>
    </source>
</evidence>
<dbReference type="GO" id="GO:0005524">
    <property type="term" value="F:ATP binding"/>
    <property type="evidence" value="ECO:0007669"/>
    <property type="project" value="UniProtKB-UniRule"/>
</dbReference>
<feature type="binding site" evidence="2">
    <location>
        <position position="488"/>
    </location>
    <ligand>
        <name>meso-2,6-diaminopimelate</name>
        <dbReference type="ChEBI" id="CHEBI:57791"/>
    </ligand>
</feature>
<comment type="cofactor">
    <cofactor evidence="2">
        <name>Mg(2+)</name>
        <dbReference type="ChEBI" id="CHEBI:18420"/>
    </cofactor>
</comment>
<feature type="binding site" evidence="2">
    <location>
        <position position="411"/>
    </location>
    <ligand>
        <name>meso-2,6-diaminopimelate</name>
        <dbReference type="ChEBI" id="CHEBI:57791"/>
    </ligand>
</feature>
<dbReference type="GO" id="GO:0051301">
    <property type="term" value="P:cell division"/>
    <property type="evidence" value="ECO:0007669"/>
    <property type="project" value="UniProtKB-KW"/>
</dbReference>
<dbReference type="GO" id="GO:0008360">
    <property type="term" value="P:regulation of cell shape"/>
    <property type="evidence" value="ECO:0007669"/>
    <property type="project" value="UniProtKB-KW"/>
</dbReference>